<name>A0A1Y1X7E0_9FUNG</name>
<dbReference type="EMBL" id="MCFG01000113">
    <property type="protein sequence ID" value="ORX81677.1"/>
    <property type="molecule type" value="Genomic_DNA"/>
</dbReference>
<feature type="signal peptide" evidence="1">
    <location>
        <begin position="1"/>
        <end position="19"/>
    </location>
</feature>
<evidence type="ECO:0000313" key="2">
    <source>
        <dbReference type="EMBL" id="ORX81677.1"/>
    </source>
</evidence>
<evidence type="ECO:0000256" key="1">
    <source>
        <dbReference type="SAM" id="SignalP"/>
    </source>
</evidence>
<accession>A0A1Y1X7E0</accession>
<dbReference type="AlphaFoldDB" id="A0A1Y1X7E0"/>
<comment type="caution">
    <text evidence="2">The sequence shown here is derived from an EMBL/GenBank/DDBJ whole genome shotgun (WGS) entry which is preliminary data.</text>
</comment>
<keyword evidence="3" id="KW-1185">Reference proteome</keyword>
<keyword evidence="1" id="KW-0732">Signal</keyword>
<gene>
    <name evidence="2" type="ORF">BCR32DRAFT_244727</name>
</gene>
<reference evidence="2 3" key="1">
    <citation type="submission" date="2016-08" db="EMBL/GenBank/DDBJ databases">
        <title>A Parts List for Fungal Cellulosomes Revealed by Comparative Genomics.</title>
        <authorList>
            <consortium name="DOE Joint Genome Institute"/>
            <person name="Haitjema C.H."/>
            <person name="Gilmore S.P."/>
            <person name="Henske J.K."/>
            <person name="Solomon K.V."/>
            <person name="De Groot R."/>
            <person name="Kuo A."/>
            <person name="Mondo S.J."/>
            <person name="Salamov A.A."/>
            <person name="Labutti K."/>
            <person name="Zhao Z."/>
            <person name="Chiniquy J."/>
            <person name="Barry K."/>
            <person name="Brewer H.M."/>
            <person name="Purvine S.O."/>
            <person name="Wright A.T."/>
            <person name="Boxma B."/>
            <person name="Van Alen T."/>
            <person name="Hackstein J.H."/>
            <person name="Baker S.E."/>
            <person name="Grigoriev I.V."/>
            <person name="O'Malley M.A."/>
        </authorList>
    </citation>
    <scope>NUCLEOTIDE SEQUENCE [LARGE SCALE GENOMIC DNA]</scope>
    <source>
        <strain evidence="2 3">S4</strain>
    </source>
</reference>
<proteinExistence type="predicted"/>
<sequence>MDLKITLYLILFYVIVTKADNICNGRAYVQYPTNSWTMDSYLKDIGICRPYCKLEERGVVCEDSPRFEGKLNIPRKGECYSTVIKSGFIVACSIAPQRLYFKRGTNTSLKAFIKRGNPGTTYFECVYVDVKKNTKYEYGKNMISLCSGASKNGEKVSNEYFGNNKISIAGNIEKWVNNCYNGRNLSPLGKCNVGFENMFGAFGDNN</sequence>
<protein>
    <submittedName>
        <fullName evidence="2">Uncharacterized protein</fullName>
    </submittedName>
</protein>
<organism evidence="2 3">
    <name type="scientific">Anaeromyces robustus</name>
    <dbReference type="NCBI Taxonomy" id="1754192"/>
    <lineage>
        <taxon>Eukaryota</taxon>
        <taxon>Fungi</taxon>
        <taxon>Fungi incertae sedis</taxon>
        <taxon>Chytridiomycota</taxon>
        <taxon>Chytridiomycota incertae sedis</taxon>
        <taxon>Neocallimastigomycetes</taxon>
        <taxon>Neocallimastigales</taxon>
        <taxon>Neocallimastigaceae</taxon>
        <taxon>Anaeromyces</taxon>
    </lineage>
</organism>
<reference evidence="2 3" key="2">
    <citation type="submission" date="2016-08" db="EMBL/GenBank/DDBJ databases">
        <title>Pervasive Adenine N6-methylation of Active Genes in Fungi.</title>
        <authorList>
            <consortium name="DOE Joint Genome Institute"/>
            <person name="Mondo S.J."/>
            <person name="Dannebaum R.O."/>
            <person name="Kuo R.C."/>
            <person name="Labutti K."/>
            <person name="Haridas S."/>
            <person name="Kuo A."/>
            <person name="Salamov A."/>
            <person name="Ahrendt S.R."/>
            <person name="Lipzen A."/>
            <person name="Sullivan W."/>
            <person name="Andreopoulos W.B."/>
            <person name="Clum A."/>
            <person name="Lindquist E."/>
            <person name="Daum C."/>
            <person name="Ramamoorthy G.K."/>
            <person name="Gryganskyi A."/>
            <person name="Culley D."/>
            <person name="Magnuson J.K."/>
            <person name="James T.Y."/>
            <person name="O'Malley M.A."/>
            <person name="Stajich J.E."/>
            <person name="Spatafora J.W."/>
            <person name="Visel A."/>
            <person name="Grigoriev I.V."/>
        </authorList>
    </citation>
    <scope>NUCLEOTIDE SEQUENCE [LARGE SCALE GENOMIC DNA]</scope>
    <source>
        <strain evidence="2 3">S4</strain>
    </source>
</reference>
<evidence type="ECO:0000313" key="3">
    <source>
        <dbReference type="Proteomes" id="UP000193944"/>
    </source>
</evidence>
<dbReference type="Proteomes" id="UP000193944">
    <property type="component" value="Unassembled WGS sequence"/>
</dbReference>
<feature type="chain" id="PRO_5010993722" evidence="1">
    <location>
        <begin position="20"/>
        <end position="206"/>
    </location>
</feature>